<gene>
    <name evidence="15" type="ORF">B4U79_03801</name>
</gene>
<accession>A0A443QZP8</accession>
<keyword evidence="5 11" id="KW-0808">Transferase</keyword>
<evidence type="ECO:0000256" key="3">
    <source>
        <dbReference type="ARBA" id="ARBA00020987"/>
    </source>
</evidence>
<evidence type="ECO:0000313" key="16">
    <source>
        <dbReference type="Proteomes" id="UP000285301"/>
    </source>
</evidence>
<dbReference type="GO" id="GO:0140956">
    <property type="term" value="F:histone H3K79 trimethyltransferase activity"/>
    <property type="evidence" value="ECO:0007669"/>
    <property type="project" value="UniProtKB-EC"/>
</dbReference>
<comment type="similarity">
    <text evidence="11">Belongs to the class I-like SAM-binding methyltransferase superfamily. DOT1 family.</text>
</comment>
<evidence type="ECO:0000256" key="7">
    <source>
        <dbReference type="ARBA" id="ARBA00022853"/>
    </source>
</evidence>
<evidence type="ECO:0000313" key="15">
    <source>
        <dbReference type="EMBL" id="RWS08481.1"/>
    </source>
</evidence>
<dbReference type="STRING" id="1965070.A0A443QZP8"/>
<feature type="region of interest" description="Disordered" evidence="13">
    <location>
        <begin position="862"/>
        <end position="920"/>
    </location>
</feature>
<keyword evidence="7 11" id="KW-0156">Chromatin regulator</keyword>
<keyword evidence="6 11" id="KW-0949">S-adenosyl-L-methionine</keyword>
<dbReference type="GO" id="GO:0006281">
    <property type="term" value="P:DNA repair"/>
    <property type="evidence" value="ECO:0007669"/>
    <property type="project" value="TreeGrafter"/>
</dbReference>
<dbReference type="Gene3D" id="1.10.260.60">
    <property type="match status" value="1"/>
</dbReference>
<feature type="domain" description="DOT1" evidence="14">
    <location>
        <begin position="1"/>
        <end position="325"/>
    </location>
</feature>
<keyword evidence="12" id="KW-0175">Coiled coil</keyword>
<feature type="compositionally biased region" description="Low complexity" evidence="13">
    <location>
        <begin position="345"/>
        <end position="358"/>
    </location>
</feature>
<dbReference type="AlphaFoldDB" id="A0A443QZP8"/>
<dbReference type="GO" id="GO:0035097">
    <property type="term" value="C:histone methyltransferase complex"/>
    <property type="evidence" value="ECO:0007669"/>
    <property type="project" value="UniProtKB-ARBA"/>
</dbReference>
<dbReference type="InterPro" id="IPR025789">
    <property type="entry name" value="DOT1_dom"/>
</dbReference>
<dbReference type="EC" id="2.1.1.360" evidence="2 11"/>
<feature type="region of interest" description="Disordered" evidence="13">
    <location>
        <begin position="388"/>
        <end position="421"/>
    </location>
</feature>
<feature type="compositionally biased region" description="Low complexity" evidence="13">
    <location>
        <begin position="388"/>
        <end position="405"/>
    </location>
</feature>
<evidence type="ECO:0000256" key="11">
    <source>
        <dbReference type="RuleBase" id="RU271113"/>
    </source>
</evidence>
<dbReference type="PANTHER" id="PTHR21451">
    <property type="entry name" value="HISTONE H3 METHYLTRANSFERASE"/>
    <property type="match status" value="1"/>
</dbReference>
<evidence type="ECO:0000256" key="9">
    <source>
        <dbReference type="ARBA" id="ARBA00029821"/>
    </source>
</evidence>
<comment type="catalytic activity">
    <reaction evidence="10 11">
        <text>L-lysyl(79)-[histone H3] + 3 S-adenosyl-L-methionine = N(6),N(6),N(6)-trimethyl-L-lysyl(79)-[histone H3] + 3 S-adenosyl-L-homocysteine + 3 H(+)</text>
        <dbReference type="Rhea" id="RHEA:60328"/>
        <dbReference type="Rhea" id="RHEA-COMP:15549"/>
        <dbReference type="Rhea" id="RHEA-COMP:15552"/>
        <dbReference type="ChEBI" id="CHEBI:15378"/>
        <dbReference type="ChEBI" id="CHEBI:29969"/>
        <dbReference type="ChEBI" id="CHEBI:57856"/>
        <dbReference type="ChEBI" id="CHEBI:59789"/>
        <dbReference type="ChEBI" id="CHEBI:61961"/>
        <dbReference type="EC" id="2.1.1.360"/>
    </reaction>
</comment>
<comment type="subcellular location">
    <subcellularLocation>
        <location evidence="1 11">Nucleus</location>
    </subcellularLocation>
</comment>
<dbReference type="PANTHER" id="PTHR21451:SF0">
    <property type="entry name" value="HISTONE-LYSINE N-METHYLTRANSFERASE, H3 LYSINE-79 SPECIFIC"/>
    <property type="match status" value="1"/>
</dbReference>
<organism evidence="15 16">
    <name type="scientific">Dinothrombium tinctorium</name>
    <dbReference type="NCBI Taxonomy" id="1965070"/>
    <lineage>
        <taxon>Eukaryota</taxon>
        <taxon>Metazoa</taxon>
        <taxon>Ecdysozoa</taxon>
        <taxon>Arthropoda</taxon>
        <taxon>Chelicerata</taxon>
        <taxon>Arachnida</taxon>
        <taxon>Acari</taxon>
        <taxon>Acariformes</taxon>
        <taxon>Trombidiformes</taxon>
        <taxon>Prostigmata</taxon>
        <taxon>Anystina</taxon>
        <taxon>Parasitengona</taxon>
        <taxon>Trombidioidea</taxon>
        <taxon>Trombidiidae</taxon>
        <taxon>Dinothrombium</taxon>
    </lineage>
</organism>
<dbReference type="FunFam" id="3.40.50.150:FF:000033">
    <property type="entry name" value="Histone-lysine N-methyltransferase, H3 lysine-79 specific"/>
    <property type="match status" value="2"/>
</dbReference>
<evidence type="ECO:0000256" key="5">
    <source>
        <dbReference type="ARBA" id="ARBA00022679"/>
    </source>
</evidence>
<sequence length="961" mass="108941">MKAKAYAISCLSALLKCIKKWVCMDFPDFGQVFDKNILSEYDPKSYESMKIVCEKYNYAIDSVLLMRPETKCTNATPSTGLLRHIIQKAYNQAVTDPDKLNQYEPFSPEVYGETSFEFVAQMIEQIEITEDDVFIDLGSGVGQVVLQVAAATKAKLCIGIEKAEVPSSYAKDMDVSFAFWMRWYGKKYSEYKLIKGDFLSNEHRETINNATYVFISHTHRRNRTFSYTFRFIFVNNFAFGPNVDHMLKLRFADIKDGARIVSSKAFCPLNFRITDRNLSDIGTIMHVEEIQPQRKGSVSWTGKSVSYYLHTIDRRKLENYFMNMRNPKKKDEENSKGRKPAKVTSSNGSLSSDSSSSNDSKDKEDSIFYGPTTRKAWSEWCNSRCSNNSQSNNSSINSQVSSNENGYHSEPIKTNRVGRPRKYAPGVSAVVRRAARKKIGKMNDSIKRPGRPRKHLKQRKIKKAVNFNGLDLLHAQTMLSISSSAGIRSEPAPGCIDQKLDTTTKVTCIPNVVVKNSLYPPSTDIDSYLEKVKNQFLHFISYMQSADYKQRVSAEIEAEKKRSIVLHSQIEILERTVKSLVEKGVFLLKLRLDDLGIRASSADELVNKAKEIVIRNKELQEQVNLLQEQISYLDRLNSHLTKFNIDHIINGSIPQTKMKNFQSALLQEISLMLEHRKKLVSTVHQLESGVSLLEKASLPQSMKTANNESTTAINGTVNGFKCNINGNSKEIPKVSNIEDRIKNVIVAALNDNTSKTLERTSFLKDLKKETNKKGNSKSHHSKGSLKYDLNLETDSKTLKESSNSVQSCLIQTAKLKNTFSDSEDPKQHSQQKGALNGESIYSPVSPEKLSSHLFLHSKKEELNASTNHPDDKKPLLLTFKKDRRDNSYSTSVRSPSSSPSKSPRNSDFQGKRKHQSSPERCKKSRFVHFLFLVLNSQFLDHQKTEAFPTLEIPSKLRSDLR</sequence>
<feature type="region of interest" description="Disordered" evidence="13">
    <location>
        <begin position="325"/>
        <end position="367"/>
    </location>
</feature>
<feature type="region of interest" description="Disordered" evidence="13">
    <location>
        <begin position="818"/>
        <end position="842"/>
    </location>
</feature>
<dbReference type="GO" id="GO:0000077">
    <property type="term" value="P:DNA damage checkpoint signaling"/>
    <property type="evidence" value="ECO:0007669"/>
    <property type="project" value="TreeGrafter"/>
</dbReference>
<comment type="function">
    <text evidence="11">Histone methyltransferase that specifically trimethylates histone H3 to form H3K79me3. This methylation is required for telomere silencing and for the pachytene checkpoint during the meiotic cell cycle by allowing the recruitment of RAD9 to double strand breaks. Nucleosomes are preferred as substrate compared to free histone.</text>
</comment>
<evidence type="ECO:0000259" key="14">
    <source>
        <dbReference type="PROSITE" id="PS51569"/>
    </source>
</evidence>
<dbReference type="Gene3D" id="3.40.50.150">
    <property type="entry name" value="Vaccinia Virus protein VP39"/>
    <property type="match status" value="2"/>
</dbReference>
<evidence type="ECO:0000256" key="4">
    <source>
        <dbReference type="ARBA" id="ARBA00022603"/>
    </source>
</evidence>
<evidence type="ECO:0000256" key="1">
    <source>
        <dbReference type="ARBA" id="ARBA00004123"/>
    </source>
</evidence>
<feature type="compositionally biased region" description="Basic and acidic residues" evidence="13">
    <location>
        <begin position="862"/>
        <end position="886"/>
    </location>
</feature>
<dbReference type="OrthoDB" id="443402at2759"/>
<keyword evidence="4 11" id="KW-0489">Methyltransferase</keyword>
<dbReference type="Pfam" id="PF08123">
    <property type="entry name" value="DOT1"/>
    <property type="match status" value="2"/>
</dbReference>
<name>A0A443QZP8_9ACAR</name>
<dbReference type="GO" id="GO:0032259">
    <property type="term" value="P:methylation"/>
    <property type="evidence" value="ECO:0007669"/>
    <property type="project" value="UniProtKB-KW"/>
</dbReference>
<dbReference type="InterPro" id="IPR029063">
    <property type="entry name" value="SAM-dependent_MTases_sf"/>
</dbReference>
<evidence type="ECO:0000256" key="8">
    <source>
        <dbReference type="ARBA" id="ARBA00023242"/>
    </source>
</evidence>
<comment type="caution">
    <text evidence="15">The sequence shown here is derived from an EMBL/GenBank/DDBJ whole genome shotgun (WGS) entry which is preliminary data.</text>
</comment>
<keyword evidence="16" id="KW-1185">Reference proteome</keyword>
<comment type="miscellaneous">
    <text evidence="11">In contrast to other lysine histone methyltransferases, it does not contain a SET domain, suggesting the existence of another mechanism for methylation of lysine residues of histones.</text>
</comment>
<dbReference type="SUPFAM" id="SSF53335">
    <property type="entry name" value="S-adenosyl-L-methionine-dependent methyltransferases"/>
    <property type="match status" value="1"/>
</dbReference>
<evidence type="ECO:0000256" key="2">
    <source>
        <dbReference type="ARBA" id="ARBA00012190"/>
    </source>
</evidence>
<reference evidence="15 16" key="1">
    <citation type="journal article" date="2018" name="Gigascience">
        <title>Genomes of trombidid mites reveal novel predicted allergens and laterally-transferred genes associated with secondary metabolism.</title>
        <authorList>
            <person name="Dong X."/>
            <person name="Chaisiri K."/>
            <person name="Xia D."/>
            <person name="Armstrong S.D."/>
            <person name="Fang Y."/>
            <person name="Donnelly M.J."/>
            <person name="Kadowaki T."/>
            <person name="McGarry J.W."/>
            <person name="Darby A.C."/>
            <person name="Makepeace B.L."/>
        </authorList>
    </citation>
    <scope>NUCLEOTIDE SEQUENCE [LARGE SCALE GENOMIC DNA]</scope>
    <source>
        <strain evidence="15">UoL-WK</strain>
    </source>
</reference>
<evidence type="ECO:0000256" key="12">
    <source>
        <dbReference type="SAM" id="Coils"/>
    </source>
</evidence>
<protein>
    <recommendedName>
        <fullName evidence="3 11">Histone-lysine N-methyltransferase, H3 lysine-79 specific</fullName>
        <ecNumber evidence="2 11">2.1.1.360</ecNumber>
    </recommendedName>
    <alternativeName>
        <fullName evidence="9 11">Histone H3-K79 methyltransferase</fullName>
    </alternativeName>
</protein>
<dbReference type="PROSITE" id="PS51569">
    <property type="entry name" value="DOT1"/>
    <property type="match status" value="1"/>
</dbReference>
<keyword evidence="8 11" id="KW-0539">Nucleus</keyword>
<evidence type="ECO:0000256" key="13">
    <source>
        <dbReference type="SAM" id="MobiDB-lite"/>
    </source>
</evidence>
<dbReference type="Proteomes" id="UP000285301">
    <property type="component" value="Unassembled WGS sequence"/>
</dbReference>
<evidence type="ECO:0000256" key="10">
    <source>
        <dbReference type="ARBA" id="ARBA00047770"/>
    </source>
</evidence>
<proteinExistence type="inferred from homology"/>
<feature type="compositionally biased region" description="Low complexity" evidence="13">
    <location>
        <begin position="887"/>
        <end position="906"/>
    </location>
</feature>
<feature type="coiled-coil region" evidence="12">
    <location>
        <begin position="602"/>
        <end position="636"/>
    </location>
</feature>
<dbReference type="InterPro" id="IPR030445">
    <property type="entry name" value="H3-K79_meTrfase"/>
</dbReference>
<dbReference type="EMBL" id="NCKU01002949">
    <property type="protein sequence ID" value="RWS08481.1"/>
    <property type="molecule type" value="Genomic_DNA"/>
</dbReference>
<evidence type="ECO:0000256" key="6">
    <source>
        <dbReference type="ARBA" id="ARBA00022691"/>
    </source>
</evidence>